<sequence>MFVLKTQSFKSSHFIEGNQAKYSLLELGQNLLLGWSLRQIDIPL</sequence>
<dbReference type="EMBL" id="JPEN01000027">
    <property type="protein sequence ID" value="KGM37973.1"/>
    <property type="molecule type" value="Genomic_DNA"/>
</dbReference>
<protein>
    <submittedName>
        <fullName evidence="1">Uncharacterized protein</fullName>
    </submittedName>
</protein>
<organism evidence="1 2">
    <name type="scientific">Streptococcus sinensis</name>
    <dbReference type="NCBI Taxonomy" id="176090"/>
    <lineage>
        <taxon>Bacteria</taxon>
        <taxon>Bacillati</taxon>
        <taxon>Bacillota</taxon>
        <taxon>Bacilli</taxon>
        <taxon>Lactobacillales</taxon>
        <taxon>Streptococcaceae</taxon>
        <taxon>Streptococcus</taxon>
    </lineage>
</organism>
<comment type="caution">
    <text evidence="1">The sequence shown here is derived from an EMBL/GenBank/DDBJ whole genome shotgun (WGS) entry which is preliminary data.</text>
</comment>
<evidence type="ECO:0000313" key="2">
    <source>
        <dbReference type="Proteomes" id="UP000030019"/>
    </source>
</evidence>
<reference evidence="1 2" key="1">
    <citation type="submission" date="2014-06" db="EMBL/GenBank/DDBJ databases">
        <authorList>
            <person name="Teng J.L."/>
            <person name="Huang Y."/>
            <person name="Tse H."/>
            <person name="Lau S.K."/>
            <person name="Woo P.C."/>
        </authorList>
    </citation>
    <scope>NUCLEOTIDE SEQUENCE [LARGE SCALE GENOMIC DNA]</scope>
    <source>
        <strain evidence="1 2">HKU4</strain>
    </source>
</reference>
<dbReference type="AlphaFoldDB" id="A0A0A0DJE2"/>
<dbReference type="Proteomes" id="UP000030019">
    <property type="component" value="Unassembled WGS sequence"/>
</dbReference>
<accession>A0A0A0DJE2</accession>
<keyword evidence="2" id="KW-1185">Reference proteome</keyword>
<proteinExistence type="predicted"/>
<evidence type="ECO:0000313" key="1">
    <source>
        <dbReference type="EMBL" id="KGM37973.1"/>
    </source>
</evidence>
<gene>
    <name evidence="1" type="ORF">SSIN_0263</name>
</gene>
<name>A0A0A0DJE2_9STRE</name>